<reference evidence="3 4" key="1">
    <citation type="submission" date="2017-06" db="EMBL/GenBank/DDBJ databases">
        <title>Comparative genomic analysis of Ambrosia Fusariam Clade fungi.</title>
        <authorList>
            <person name="Stajich J.E."/>
            <person name="Carrillo J."/>
            <person name="Kijimoto T."/>
            <person name="Eskalen A."/>
            <person name="O'Donnell K."/>
            <person name="Kasson M."/>
        </authorList>
    </citation>
    <scope>NUCLEOTIDE SEQUENCE [LARGE SCALE GENOMIC DNA]</scope>
    <source>
        <strain evidence="3 4">UCR1854</strain>
    </source>
</reference>
<protein>
    <recommendedName>
        <fullName evidence="2">Nephrocystin 3-like N-terminal domain-containing protein</fullName>
    </recommendedName>
</protein>
<name>A0A430M7M2_9HYPO</name>
<organism evidence="3 4">
    <name type="scientific">Fusarium euwallaceae</name>
    <dbReference type="NCBI Taxonomy" id="1147111"/>
    <lineage>
        <taxon>Eukaryota</taxon>
        <taxon>Fungi</taxon>
        <taxon>Dikarya</taxon>
        <taxon>Ascomycota</taxon>
        <taxon>Pezizomycotina</taxon>
        <taxon>Sordariomycetes</taxon>
        <taxon>Hypocreomycetidae</taxon>
        <taxon>Hypocreales</taxon>
        <taxon>Nectriaceae</taxon>
        <taxon>Fusarium</taxon>
        <taxon>Fusarium solani species complex</taxon>
    </lineage>
</organism>
<dbReference type="AlphaFoldDB" id="A0A430M7M2"/>
<dbReference type="InterPro" id="IPR056884">
    <property type="entry name" value="NPHP3-like_N"/>
</dbReference>
<feature type="domain" description="Nephrocystin 3-like N-terminal" evidence="2">
    <location>
        <begin position="25"/>
        <end position="141"/>
    </location>
</feature>
<evidence type="ECO:0000259" key="2">
    <source>
        <dbReference type="Pfam" id="PF24883"/>
    </source>
</evidence>
<dbReference type="PANTHER" id="PTHR10039">
    <property type="entry name" value="AMELOGENIN"/>
    <property type="match status" value="1"/>
</dbReference>
<gene>
    <name evidence="3" type="ORF">BHE90_001518</name>
</gene>
<dbReference type="Pfam" id="PF24883">
    <property type="entry name" value="NPHP3_N"/>
    <property type="match status" value="1"/>
</dbReference>
<sequence>MKFLENDERTKRHLEKWSGDHRLITAGFYFWNSGTELQISIPGLLRSLIYLVLHEHPDLILLLCPERWEELSRFSDAEPRPWTTAELHRVFQRLSGEQFSHLRFFFLIDGLDEFIGDHEELIDLIRDLIDCEHIKVCVASRPWPVFQGAFNKRPNFMLQNLTLKDIEIYVRSKFDDSPWFRPMQYQNSQQAERFLTDIIDRSDGVFL</sequence>
<evidence type="ECO:0000256" key="1">
    <source>
        <dbReference type="ARBA" id="ARBA00022737"/>
    </source>
</evidence>
<proteinExistence type="predicted"/>
<comment type="caution">
    <text evidence="3">The sequence shown here is derived from an EMBL/GenBank/DDBJ whole genome shotgun (WGS) entry which is preliminary data.</text>
</comment>
<evidence type="ECO:0000313" key="4">
    <source>
        <dbReference type="Proteomes" id="UP000287124"/>
    </source>
</evidence>
<dbReference type="PANTHER" id="PTHR10039:SF5">
    <property type="entry name" value="NACHT DOMAIN-CONTAINING PROTEIN"/>
    <property type="match status" value="1"/>
</dbReference>
<dbReference type="Proteomes" id="UP000287124">
    <property type="component" value="Unassembled WGS sequence"/>
</dbReference>
<keyword evidence="1" id="KW-0677">Repeat</keyword>
<keyword evidence="4" id="KW-1185">Reference proteome</keyword>
<evidence type="ECO:0000313" key="3">
    <source>
        <dbReference type="EMBL" id="RTE83943.1"/>
    </source>
</evidence>
<dbReference type="EMBL" id="MIKF01000011">
    <property type="protein sequence ID" value="RTE83943.1"/>
    <property type="molecule type" value="Genomic_DNA"/>
</dbReference>
<accession>A0A430M7M2</accession>